<dbReference type="RefSeq" id="WP_347919270.1">
    <property type="nucleotide sequence ID" value="NZ_JBDXMX010000002.1"/>
</dbReference>
<evidence type="ECO:0000313" key="3">
    <source>
        <dbReference type="Proteomes" id="UP001484097"/>
    </source>
</evidence>
<dbReference type="Proteomes" id="UP001484097">
    <property type="component" value="Unassembled WGS sequence"/>
</dbReference>
<dbReference type="EMBL" id="JBDXMX010000002">
    <property type="protein sequence ID" value="MEO9246937.1"/>
    <property type="molecule type" value="Genomic_DNA"/>
</dbReference>
<name>A0ABV0IFL7_9MICC</name>
<evidence type="ECO:0000259" key="1">
    <source>
        <dbReference type="Pfam" id="PF12867"/>
    </source>
</evidence>
<organism evidence="2 3">
    <name type="scientific">Citricoccus nitrophenolicus</name>
    <dbReference type="NCBI Taxonomy" id="863575"/>
    <lineage>
        <taxon>Bacteria</taxon>
        <taxon>Bacillati</taxon>
        <taxon>Actinomycetota</taxon>
        <taxon>Actinomycetes</taxon>
        <taxon>Micrococcales</taxon>
        <taxon>Micrococcaceae</taxon>
        <taxon>Citricoccus</taxon>
    </lineage>
</organism>
<protein>
    <submittedName>
        <fullName evidence="2">DinB family protein</fullName>
    </submittedName>
</protein>
<dbReference type="SUPFAM" id="SSF109854">
    <property type="entry name" value="DinB/YfiT-like putative metalloenzymes"/>
    <property type="match status" value="1"/>
</dbReference>
<proteinExistence type="predicted"/>
<dbReference type="Pfam" id="PF12867">
    <property type="entry name" value="DinB_2"/>
    <property type="match status" value="1"/>
</dbReference>
<sequence>MVHGDDVSTGPDSGSTALSHELAHQVRWHWEHHLSQRLEGMTDEEYHWEPARGAWGLRPRGVTGAEHPGAVQAGSGEWVVDFAVPEPSPPPVTTIAWRTAHVLVGVVGARMAGHFGGPAVDYFTYDYPGTAEEASARLGAAVGGWCDAVGTLGPSELEEPVGEAEGPWAEHPMLELVLHINREVIHHGAEMCLMRDLYRAERT</sequence>
<gene>
    <name evidence="2" type="ORF">ABDK96_04520</name>
</gene>
<evidence type="ECO:0000313" key="2">
    <source>
        <dbReference type="EMBL" id="MEO9246937.1"/>
    </source>
</evidence>
<reference evidence="2 3" key="1">
    <citation type="submission" date="2024-05" db="EMBL/GenBank/DDBJ databases">
        <authorList>
            <person name="Yi C."/>
        </authorList>
    </citation>
    <scope>NUCLEOTIDE SEQUENCE [LARGE SCALE GENOMIC DNA]</scope>
    <source>
        <strain evidence="2 3">XS13</strain>
    </source>
</reference>
<comment type="caution">
    <text evidence="2">The sequence shown here is derived from an EMBL/GenBank/DDBJ whole genome shotgun (WGS) entry which is preliminary data.</text>
</comment>
<keyword evidence="3" id="KW-1185">Reference proteome</keyword>
<dbReference type="InterPro" id="IPR034660">
    <property type="entry name" value="DinB/YfiT-like"/>
</dbReference>
<feature type="domain" description="DinB-like" evidence="1">
    <location>
        <begin position="30"/>
        <end position="191"/>
    </location>
</feature>
<dbReference type="InterPro" id="IPR024775">
    <property type="entry name" value="DinB-like"/>
</dbReference>
<accession>A0ABV0IFL7</accession>